<comment type="caution">
    <text evidence="2">The sequence shown here is derived from an EMBL/GenBank/DDBJ whole genome shotgun (WGS) entry which is preliminary data.</text>
</comment>
<protein>
    <submittedName>
        <fullName evidence="2">Uncharacterized protein</fullName>
    </submittedName>
</protein>
<proteinExistence type="predicted"/>
<evidence type="ECO:0000313" key="3">
    <source>
        <dbReference type="Proteomes" id="UP000543030"/>
    </source>
</evidence>
<dbReference type="PROSITE" id="PS51257">
    <property type="entry name" value="PROKAR_LIPOPROTEIN"/>
    <property type="match status" value="1"/>
</dbReference>
<dbReference type="RefSeq" id="WP_184101841.1">
    <property type="nucleotide sequence ID" value="NZ_JACHHN010000005.1"/>
</dbReference>
<gene>
    <name evidence="2" type="ORF">HNQ50_002905</name>
</gene>
<keyword evidence="3" id="KW-1185">Reference proteome</keyword>
<reference evidence="2 3" key="1">
    <citation type="submission" date="2020-08" db="EMBL/GenBank/DDBJ databases">
        <title>Genomic Encyclopedia of Type Strains, Phase IV (KMG-IV): sequencing the most valuable type-strain genomes for metagenomic binning, comparative biology and taxonomic classification.</title>
        <authorList>
            <person name="Goeker M."/>
        </authorList>
    </citation>
    <scope>NUCLEOTIDE SEQUENCE [LARGE SCALE GENOMIC DNA]</scope>
    <source>
        <strain evidence="2 3">DSM 18233</strain>
    </source>
</reference>
<sequence>MNRIKPRFSFWPALLLTLAALGGCAQGWGLRHAPLPVVVTPTPAPTPEPTPPPPDPVRLLIDYYGQIRNLPVADLTRRAAELAAGPQTPETMLKQGILLAQTRNAPDLARAITLADTAARADSGLRTAAQLLSQQWNDRRKLEDQLDKQSAANKEAQRRADQLKAQLDALKNIEKDMAGDKASAPAPARKE</sequence>
<dbReference type="EMBL" id="JACHHN010000005">
    <property type="protein sequence ID" value="MBB5192168.1"/>
    <property type="molecule type" value="Genomic_DNA"/>
</dbReference>
<evidence type="ECO:0000313" key="2">
    <source>
        <dbReference type="EMBL" id="MBB5192168.1"/>
    </source>
</evidence>
<dbReference type="AlphaFoldDB" id="A0A840RI25"/>
<organism evidence="2 3">
    <name type="scientific">Silvimonas terrae</name>
    <dbReference type="NCBI Taxonomy" id="300266"/>
    <lineage>
        <taxon>Bacteria</taxon>
        <taxon>Pseudomonadati</taxon>
        <taxon>Pseudomonadota</taxon>
        <taxon>Betaproteobacteria</taxon>
        <taxon>Neisseriales</taxon>
        <taxon>Chitinibacteraceae</taxon>
        <taxon>Silvimonas</taxon>
    </lineage>
</organism>
<accession>A0A840RI25</accession>
<name>A0A840RI25_9NEIS</name>
<dbReference type="Proteomes" id="UP000543030">
    <property type="component" value="Unassembled WGS sequence"/>
</dbReference>
<feature type="region of interest" description="Disordered" evidence="1">
    <location>
        <begin position="171"/>
        <end position="191"/>
    </location>
</feature>
<evidence type="ECO:0000256" key="1">
    <source>
        <dbReference type="SAM" id="MobiDB-lite"/>
    </source>
</evidence>